<sequence length="150" mass="16614">MSKSVVRFFNVVLAGIMAGMVFGVWLGCDPKNMSFPGYVEYQQGLIAAFNVLMPVLGLIVILLTALSAVLQREDKGTFIVLLLAIALLILSGLITRFVNQPINAIVMTWKPESPPGDWMALRDRWWSFHIVRTLAIGMSFCLVTASGLRR</sequence>
<accession>A0A1M5M0J6</accession>
<dbReference type="OrthoDB" id="1453741at2"/>
<gene>
    <name evidence="2" type="ORF">SAMN04488109_1499</name>
</gene>
<feature type="transmembrane region" description="Helical" evidence="1">
    <location>
        <begin position="125"/>
        <end position="148"/>
    </location>
</feature>
<dbReference type="PROSITE" id="PS51257">
    <property type="entry name" value="PROKAR_LIPOPROTEIN"/>
    <property type="match status" value="1"/>
</dbReference>
<feature type="transmembrane region" description="Helical" evidence="1">
    <location>
        <begin position="7"/>
        <end position="26"/>
    </location>
</feature>
<dbReference type="STRING" id="947013.SAMN04488109_1499"/>
<keyword evidence="1" id="KW-0812">Transmembrane</keyword>
<keyword evidence="1" id="KW-1133">Transmembrane helix</keyword>
<dbReference type="Proteomes" id="UP000184212">
    <property type="component" value="Unassembled WGS sequence"/>
</dbReference>
<dbReference type="RefSeq" id="WP_073132407.1">
    <property type="nucleotide sequence ID" value="NZ_FQWQ01000001.1"/>
</dbReference>
<evidence type="ECO:0000313" key="2">
    <source>
        <dbReference type="EMBL" id="SHG70827.1"/>
    </source>
</evidence>
<organism evidence="2 3">
    <name type="scientific">Chryseolinea serpens</name>
    <dbReference type="NCBI Taxonomy" id="947013"/>
    <lineage>
        <taxon>Bacteria</taxon>
        <taxon>Pseudomonadati</taxon>
        <taxon>Bacteroidota</taxon>
        <taxon>Cytophagia</taxon>
        <taxon>Cytophagales</taxon>
        <taxon>Fulvivirgaceae</taxon>
        <taxon>Chryseolinea</taxon>
    </lineage>
</organism>
<evidence type="ECO:0000313" key="3">
    <source>
        <dbReference type="Proteomes" id="UP000184212"/>
    </source>
</evidence>
<dbReference type="EMBL" id="FQWQ01000001">
    <property type="protein sequence ID" value="SHG70827.1"/>
    <property type="molecule type" value="Genomic_DNA"/>
</dbReference>
<dbReference type="AlphaFoldDB" id="A0A1M5M0J6"/>
<evidence type="ECO:0000256" key="1">
    <source>
        <dbReference type="SAM" id="Phobius"/>
    </source>
</evidence>
<reference evidence="2 3" key="1">
    <citation type="submission" date="2016-11" db="EMBL/GenBank/DDBJ databases">
        <authorList>
            <person name="Jaros S."/>
            <person name="Januszkiewicz K."/>
            <person name="Wedrychowicz H."/>
        </authorList>
    </citation>
    <scope>NUCLEOTIDE SEQUENCE [LARGE SCALE GENOMIC DNA]</scope>
    <source>
        <strain evidence="2 3">DSM 24574</strain>
    </source>
</reference>
<dbReference type="Pfam" id="PF08592">
    <property type="entry name" value="Anthrone_oxy"/>
    <property type="match status" value="1"/>
</dbReference>
<keyword evidence="3" id="KW-1185">Reference proteome</keyword>
<dbReference type="InterPro" id="IPR013901">
    <property type="entry name" value="Anthrone_oxy"/>
</dbReference>
<feature type="transmembrane region" description="Helical" evidence="1">
    <location>
        <begin position="46"/>
        <end position="66"/>
    </location>
</feature>
<name>A0A1M5M0J6_9BACT</name>
<evidence type="ECO:0008006" key="4">
    <source>
        <dbReference type="Google" id="ProtNLM"/>
    </source>
</evidence>
<keyword evidence="1" id="KW-0472">Membrane</keyword>
<proteinExistence type="predicted"/>
<feature type="transmembrane region" description="Helical" evidence="1">
    <location>
        <begin position="78"/>
        <end position="98"/>
    </location>
</feature>
<protein>
    <recommendedName>
        <fullName evidence="4">DUF1772 domain-containing protein</fullName>
    </recommendedName>
</protein>